<proteinExistence type="predicted"/>
<reference evidence="1 2" key="1">
    <citation type="submission" date="2018-10" db="EMBL/GenBank/DDBJ databases">
        <title>Draft genome sequence of the microsporidian Tubulinosema ratisbonensis.</title>
        <authorList>
            <person name="Polonais V."/>
            <person name="Peyretaillade E."/>
            <person name="Niehus S."/>
            <person name="Wawrzyniak I."/>
            <person name="Franchet A."/>
            <person name="Gaspin C."/>
            <person name="Reichstadt M."/>
            <person name="Belser C."/>
            <person name="Labadie K."/>
            <person name="Delbac F."/>
            <person name="Ferrandon D."/>
        </authorList>
    </citation>
    <scope>NUCLEOTIDE SEQUENCE [LARGE SCALE GENOMIC DNA]</scope>
    <source>
        <strain evidence="1 2">Franzen</strain>
    </source>
</reference>
<protein>
    <submittedName>
        <fullName evidence="1">Uncharacterized protein</fullName>
    </submittedName>
</protein>
<name>A0A437ANJ8_9MICR</name>
<dbReference type="EMBL" id="RCSS01000149">
    <property type="protein sequence ID" value="RVD92762.1"/>
    <property type="molecule type" value="Genomic_DNA"/>
</dbReference>
<evidence type="ECO:0000313" key="1">
    <source>
        <dbReference type="EMBL" id="RVD92762.1"/>
    </source>
</evidence>
<organism evidence="1 2">
    <name type="scientific">Tubulinosema ratisbonensis</name>
    <dbReference type="NCBI Taxonomy" id="291195"/>
    <lineage>
        <taxon>Eukaryota</taxon>
        <taxon>Fungi</taxon>
        <taxon>Fungi incertae sedis</taxon>
        <taxon>Microsporidia</taxon>
        <taxon>Tubulinosematoidea</taxon>
        <taxon>Tubulinosematidae</taxon>
        <taxon>Tubulinosema</taxon>
    </lineage>
</organism>
<gene>
    <name evidence="1" type="ORF">TUBRATIS_007260</name>
</gene>
<sequence>MMILVISFFLCLFLVILLSQLIRLYNEMRLTSKAYHRKIIEENKYYIYRSLQMYTLLPEINIKSLDKPLTSLISNSIHSEKKKNVDEIFKILFQRIELKNNKNVIANISKLIINIILQENYRNITKLGYNYKICNFDLKENNVYKKLGLIQSINKINEGMNLFIFEGTFCKNLRNTIDISYEKICKLNLILNNFIKKENNFFIPETIIFYLNEPVPVKNIDLNDKCVCFGDIVLELYGMFLYDKRLKLCKSVNGFRYIEQFILIMMLFI</sequence>
<accession>A0A437ANJ8</accession>
<evidence type="ECO:0000313" key="2">
    <source>
        <dbReference type="Proteomes" id="UP000282876"/>
    </source>
</evidence>
<dbReference type="AlphaFoldDB" id="A0A437ANJ8"/>
<keyword evidence="2" id="KW-1185">Reference proteome</keyword>
<dbReference type="VEuPathDB" id="MicrosporidiaDB:TUBRATIS_007260"/>
<dbReference type="Proteomes" id="UP000282876">
    <property type="component" value="Unassembled WGS sequence"/>
</dbReference>
<comment type="caution">
    <text evidence="1">The sequence shown here is derived from an EMBL/GenBank/DDBJ whole genome shotgun (WGS) entry which is preliminary data.</text>
</comment>